<reference evidence="1 2" key="1">
    <citation type="submission" date="2019-03" db="EMBL/GenBank/DDBJ databases">
        <title>Freshwater and sediment microbial communities from various areas in North America, analyzing microbe dynamics in response to fracking.</title>
        <authorList>
            <person name="Lamendella R."/>
        </authorList>
    </citation>
    <scope>NUCLEOTIDE SEQUENCE [LARGE SCALE GENOMIC DNA]</scope>
    <source>
        <strain evidence="1 2">1_TX</strain>
    </source>
</reference>
<dbReference type="PANTHER" id="PTHR12993:SF29">
    <property type="entry name" value="BLR3841 PROTEIN"/>
    <property type="match status" value="1"/>
</dbReference>
<dbReference type="PANTHER" id="PTHR12993">
    <property type="entry name" value="N-ACETYLGLUCOSAMINYL-PHOSPHATIDYLINOSITOL DE-N-ACETYLASE-RELATED"/>
    <property type="match status" value="1"/>
</dbReference>
<accession>A0A4R6HD90</accession>
<evidence type="ECO:0000313" key="2">
    <source>
        <dbReference type="Proteomes" id="UP000295150"/>
    </source>
</evidence>
<dbReference type="EMBL" id="SNWH01000011">
    <property type="protein sequence ID" value="TDO06204.1"/>
    <property type="molecule type" value="Genomic_DNA"/>
</dbReference>
<keyword evidence="2" id="KW-1185">Reference proteome</keyword>
<gene>
    <name evidence="1" type="ORF">DFO68_11121</name>
</gene>
<comment type="caution">
    <text evidence="1">The sequence shown here is derived from an EMBL/GenBank/DDBJ whole genome shotgun (WGS) entry which is preliminary data.</text>
</comment>
<sequence>MMNISRHDHHLPLQPDLELPIHLGADGRLCINEDNSPSTSMATYSWLLEVDYRATGRWSIPAVTTRQGGRELFTQYLEPRQSGKRLLNLTGISGSEAIFVTTRHCRLAPHVRLLGFRQPALDKRPIMLIAPHPDDAELAAYGFYRRHYDNVWIITLTAGERQKRLDHQYLPGLDDDIRSASFRKGRIRAWNSVTTPLLANVPAERLIMLGYFNDTLSELLQEPDTHIPSRGDFALTPREFRTWNMHRLSSDAALENRGELLLQDLVELLLYLKPATVVVTHPEIDPHQDHIAAARAIASALQQAAHYPKQVLLYANHLRGIRGFPRGPAHAAAGVWPLSIATSCLGPWSFYSEVLDRESQKEKAMALDTMHDLRARMGLEKRIKRWLKRHASGLDKVSWKDYGDHDYFQTHIKAHETFAMVSGEAFVKGLSSSIHTLHSSR</sequence>
<organism evidence="1 2">
    <name type="scientific">Halomonas ventosae</name>
    <dbReference type="NCBI Taxonomy" id="229007"/>
    <lineage>
        <taxon>Bacteria</taxon>
        <taxon>Pseudomonadati</taxon>
        <taxon>Pseudomonadota</taxon>
        <taxon>Gammaproteobacteria</taxon>
        <taxon>Oceanospirillales</taxon>
        <taxon>Halomonadaceae</taxon>
        <taxon>Halomonas</taxon>
    </lineage>
</organism>
<name>A0A4R6HD90_9GAMM</name>
<dbReference type="InterPro" id="IPR003737">
    <property type="entry name" value="GlcNAc_PI_deacetylase-related"/>
</dbReference>
<proteinExistence type="predicted"/>
<dbReference type="SUPFAM" id="SSF102588">
    <property type="entry name" value="LmbE-like"/>
    <property type="match status" value="1"/>
</dbReference>
<dbReference type="GO" id="GO:0016811">
    <property type="term" value="F:hydrolase activity, acting on carbon-nitrogen (but not peptide) bonds, in linear amides"/>
    <property type="evidence" value="ECO:0007669"/>
    <property type="project" value="TreeGrafter"/>
</dbReference>
<dbReference type="Proteomes" id="UP000295150">
    <property type="component" value="Unassembled WGS sequence"/>
</dbReference>
<evidence type="ECO:0000313" key="1">
    <source>
        <dbReference type="EMBL" id="TDO06204.1"/>
    </source>
</evidence>
<protein>
    <submittedName>
        <fullName evidence="1">GlcNAc-PI de-N-acetylase</fullName>
    </submittedName>
</protein>
<dbReference type="Gene3D" id="3.40.50.10320">
    <property type="entry name" value="LmbE-like"/>
    <property type="match status" value="1"/>
</dbReference>
<dbReference type="Pfam" id="PF02585">
    <property type="entry name" value="PIG-L"/>
    <property type="match status" value="1"/>
</dbReference>
<dbReference type="InterPro" id="IPR024078">
    <property type="entry name" value="LmbE-like_dom_sf"/>
</dbReference>
<dbReference type="AlphaFoldDB" id="A0A4R6HD90"/>